<keyword evidence="2" id="KW-1185">Reference proteome</keyword>
<reference evidence="1" key="1">
    <citation type="journal article" date="2012" name="Nature">
        <title>The tomato genome sequence provides insights into fleshy fruit evolution.</title>
        <authorList>
            <consortium name="Tomato Genome Consortium"/>
        </authorList>
    </citation>
    <scope>NUCLEOTIDE SEQUENCE [LARGE SCALE GENOMIC DNA]</scope>
    <source>
        <strain evidence="1">cv. Heinz 1706</strain>
    </source>
</reference>
<reference evidence="1" key="2">
    <citation type="submission" date="2019-01" db="UniProtKB">
        <authorList>
            <consortium name="EnsemblPlants"/>
        </authorList>
    </citation>
    <scope>IDENTIFICATION</scope>
    <source>
        <strain evidence="1">cv. Heinz 1706</strain>
    </source>
</reference>
<evidence type="ECO:0000313" key="1">
    <source>
        <dbReference type="EnsemblPlants" id="Solyc04g074570.1.1.1"/>
    </source>
</evidence>
<organism evidence="1">
    <name type="scientific">Solanum lycopersicum</name>
    <name type="common">Tomato</name>
    <name type="synonym">Lycopersicon esculentum</name>
    <dbReference type="NCBI Taxonomy" id="4081"/>
    <lineage>
        <taxon>Eukaryota</taxon>
        <taxon>Viridiplantae</taxon>
        <taxon>Streptophyta</taxon>
        <taxon>Embryophyta</taxon>
        <taxon>Tracheophyta</taxon>
        <taxon>Spermatophyta</taxon>
        <taxon>Magnoliopsida</taxon>
        <taxon>eudicotyledons</taxon>
        <taxon>Gunneridae</taxon>
        <taxon>Pentapetalae</taxon>
        <taxon>asterids</taxon>
        <taxon>lamiids</taxon>
        <taxon>Solanales</taxon>
        <taxon>Solanaceae</taxon>
        <taxon>Solanoideae</taxon>
        <taxon>Solaneae</taxon>
        <taxon>Solanum</taxon>
        <taxon>Solanum subgen. Lycopersicon</taxon>
    </lineage>
</organism>
<dbReference type="AlphaFoldDB" id="A0A3Q7G8K0"/>
<dbReference type="Proteomes" id="UP000004994">
    <property type="component" value="Chromosome 4"/>
</dbReference>
<name>A0A3Q7G8K0_SOLLC</name>
<dbReference type="InParanoid" id="A0A3Q7G8K0"/>
<evidence type="ECO:0000313" key="2">
    <source>
        <dbReference type="Proteomes" id="UP000004994"/>
    </source>
</evidence>
<protein>
    <submittedName>
        <fullName evidence="1">Uncharacterized protein</fullName>
    </submittedName>
</protein>
<dbReference type="EnsemblPlants" id="Solyc04g074570.1.1">
    <property type="protein sequence ID" value="Solyc04g074570.1.1.1"/>
    <property type="gene ID" value="Solyc04g074570.1"/>
</dbReference>
<accession>A0A3Q7G8K0</accession>
<sequence length="56" mass="6684">MKCTQIRNWVGFFLRPVISHALQDSNFVIFTPQSLKQLPFNVISGRFRHWSFNLFL</sequence>
<proteinExistence type="predicted"/>
<dbReference type="PaxDb" id="4081-Solyc04g074570.1.1"/>
<dbReference type="Gramene" id="Solyc04g074570.1.1">
    <property type="protein sequence ID" value="Solyc04g074570.1.1.1"/>
    <property type="gene ID" value="Solyc04g074570.1"/>
</dbReference>